<gene>
    <name evidence="1" type="ORF">Amon02_000444700</name>
</gene>
<sequence>MVPPTPTAEVTLPSSSDLTYAENCNGINRKNNIDAFVQLLPGLKRSDLMYFAEKLFDLFPNGSPEANNLLWKGLQKADRPALSSLQELMRTSLRRDFISDLPTEVVMKIFGYLDYKTLLSCEEVCKSWNNISHQSYYFWKNLFMKDFVSETDVEAEFNKEYAWVKQRLSKLAVPAQIAKVVYKRRTIIARRWKDPTFNPRRITLPSQGDSVITCLQFDDDKIVAGSADNAIYIYDTETGELRSTLEGHTGGVWAMKYSGNTLASGSTDRSVRIWNIKQGKCTHIFKGHVSTVRCMEIIEPQQIGTDDLGRPIMYPDSPLLVTGSRDHTLYVWKFPVTGEDEELPEEPIELEEDKNPYFVRVLRGHTNSVRAVCGYANIVVSSSYDSNARVWDLRTGECLWLLAGHTERIYSCVLDVKRNRCITGSVDNTCFL</sequence>
<proteinExistence type="predicted"/>
<organism evidence="1 2">
    <name type="scientific">Ambrosiozyma monospora</name>
    <name type="common">Yeast</name>
    <name type="synonym">Endomycopsis monosporus</name>
    <dbReference type="NCBI Taxonomy" id="43982"/>
    <lineage>
        <taxon>Eukaryota</taxon>
        <taxon>Fungi</taxon>
        <taxon>Dikarya</taxon>
        <taxon>Ascomycota</taxon>
        <taxon>Saccharomycotina</taxon>
        <taxon>Pichiomycetes</taxon>
        <taxon>Pichiales</taxon>
        <taxon>Pichiaceae</taxon>
        <taxon>Ambrosiozyma</taxon>
    </lineage>
</organism>
<evidence type="ECO:0000313" key="1">
    <source>
        <dbReference type="EMBL" id="GME80404.1"/>
    </source>
</evidence>
<dbReference type="Proteomes" id="UP001165064">
    <property type="component" value="Unassembled WGS sequence"/>
</dbReference>
<dbReference type="EMBL" id="BSXS01003050">
    <property type="protein sequence ID" value="GME80404.1"/>
    <property type="molecule type" value="Genomic_DNA"/>
</dbReference>
<accession>A0ACB5T3U1</accession>
<reference evidence="1" key="1">
    <citation type="submission" date="2023-04" db="EMBL/GenBank/DDBJ databases">
        <title>Ambrosiozyma monospora NBRC 10751.</title>
        <authorList>
            <person name="Ichikawa N."/>
            <person name="Sato H."/>
            <person name="Tonouchi N."/>
        </authorList>
    </citation>
    <scope>NUCLEOTIDE SEQUENCE</scope>
    <source>
        <strain evidence="1">NBRC 10751</strain>
    </source>
</reference>
<keyword evidence="2" id="KW-1185">Reference proteome</keyword>
<protein>
    <submittedName>
        <fullName evidence="1">Unnamed protein product</fullName>
    </submittedName>
</protein>
<name>A0ACB5T3U1_AMBMO</name>
<comment type="caution">
    <text evidence="1">The sequence shown here is derived from an EMBL/GenBank/DDBJ whole genome shotgun (WGS) entry which is preliminary data.</text>
</comment>
<evidence type="ECO:0000313" key="2">
    <source>
        <dbReference type="Proteomes" id="UP001165064"/>
    </source>
</evidence>